<reference evidence="1" key="2">
    <citation type="submission" date="2020-09" db="EMBL/GenBank/DDBJ databases">
        <authorList>
            <person name="Sun Q."/>
            <person name="Kim S."/>
        </authorList>
    </citation>
    <scope>NUCLEOTIDE SEQUENCE</scope>
    <source>
        <strain evidence="1">KCTC 42590</strain>
    </source>
</reference>
<dbReference type="InterPro" id="IPR010642">
    <property type="entry name" value="Invasion_prot_B"/>
</dbReference>
<dbReference type="Proteomes" id="UP000630923">
    <property type="component" value="Unassembled WGS sequence"/>
</dbReference>
<dbReference type="Gene3D" id="2.60.40.1880">
    <property type="entry name" value="Invasion associated locus B (IalB) protein"/>
    <property type="match status" value="1"/>
</dbReference>
<reference evidence="1" key="1">
    <citation type="journal article" date="2014" name="Int. J. Syst. Evol. Microbiol.">
        <title>Complete genome sequence of Corynebacterium casei LMG S-19264T (=DSM 44701T), isolated from a smear-ripened cheese.</title>
        <authorList>
            <consortium name="US DOE Joint Genome Institute (JGI-PGF)"/>
            <person name="Walter F."/>
            <person name="Albersmeier A."/>
            <person name="Kalinowski J."/>
            <person name="Ruckert C."/>
        </authorList>
    </citation>
    <scope>NUCLEOTIDE SEQUENCE</scope>
    <source>
        <strain evidence="1">KCTC 42590</strain>
    </source>
</reference>
<evidence type="ECO:0000313" key="2">
    <source>
        <dbReference type="Proteomes" id="UP000630923"/>
    </source>
</evidence>
<dbReference type="Pfam" id="PF06776">
    <property type="entry name" value="IalB"/>
    <property type="match status" value="1"/>
</dbReference>
<evidence type="ECO:0000313" key="1">
    <source>
        <dbReference type="EMBL" id="GHF14315.1"/>
    </source>
</evidence>
<sequence length="179" mass="19428">MSKGIKNILKQAGFMVVGAAVLATSAAARDKRDLIGSFRDWDALVSVDAQKRKTCYMISMPKSWSASKKNVRRGDIYLMVTHRPSYGVTGEVNAVMGYPLRQDSQVALSVDGKADLKLFTEGSGAWAYDAQDDARLIAAMKRGNNMVIKGVSGRGTETTDKYSLSGFTAAYNAITRACR</sequence>
<accession>A0A919ALK6</accession>
<evidence type="ECO:0008006" key="3">
    <source>
        <dbReference type="Google" id="ProtNLM"/>
    </source>
</evidence>
<dbReference type="InterPro" id="IPR038696">
    <property type="entry name" value="IalB_sf"/>
</dbReference>
<keyword evidence="2" id="KW-1185">Reference proteome</keyword>
<proteinExistence type="predicted"/>
<protein>
    <recommendedName>
        <fullName evidence="3">Invasion associated locus B family protein</fullName>
    </recommendedName>
</protein>
<dbReference type="AlphaFoldDB" id="A0A919ALK6"/>
<name>A0A919ALK6_9PROT</name>
<gene>
    <name evidence="1" type="ORF">GCM10017044_05510</name>
</gene>
<organism evidence="1 2">
    <name type="scientific">Kordiimonas sediminis</name>
    <dbReference type="NCBI Taxonomy" id="1735581"/>
    <lineage>
        <taxon>Bacteria</taxon>
        <taxon>Pseudomonadati</taxon>
        <taxon>Pseudomonadota</taxon>
        <taxon>Alphaproteobacteria</taxon>
        <taxon>Kordiimonadales</taxon>
        <taxon>Kordiimonadaceae</taxon>
        <taxon>Kordiimonas</taxon>
    </lineage>
</organism>
<dbReference type="EMBL" id="BNCI01000001">
    <property type="protein sequence ID" value="GHF14315.1"/>
    <property type="molecule type" value="Genomic_DNA"/>
</dbReference>
<dbReference type="RefSeq" id="WP_191250021.1">
    <property type="nucleotide sequence ID" value="NZ_BNCI01000001.1"/>
</dbReference>
<comment type="caution">
    <text evidence="1">The sequence shown here is derived from an EMBL/GenBank/DDBJ whole genome shotgun (WGS) entry which is preliminary data.</text>
</comment>